<protein>
    <submittedName>
        <fullName evidence="2">Uncharacterized protein</fullName>
    </submittedName>
</protein>
<name>A0A0F9SWJ4_9ZZZZ</name>
<proteinExistence type="predicted"/>
<feature type="compositionally biased region" description="Basic and acidic residues" evidence="1">
    <location>
        <begin position="1"/>
        <end position="18"/>
    </location>
</feature>
<dbReference type="AlphaFoldDB" id="A0A0F9SWJ4"/>
<dbReference type="EMBL" id="LAZR01002162">
    <property type="protein sequence ID" value="KKN33643.1"/>
    <property type="molecule type" value="Genomic_DNA"/>
</dbReference>
<accession>A0A0F9SWJ4</accession>
<gene>
    <name evidence="2" type="ORF">LCGC14_0801820</name>
</gene>
<reference evidence="2" key="1">
    <citation type="journal article" date="2015" name="Nature">
        <title>Complex archaea that bridge the gap between prokaryotes and eukaryotes.</title>
        <authorList>
            <person name="Spang A."/>
            <person name="Saw J.H."/>
            <person name="Jorgensen S.L."/>
            <person name="Zaremba-Niedzwiedzka K."/>
            <person name="Martijn J."/>
            <person name="Lind A.E."/>
            <person name="van Eijk R."/>
            <person name="Schleper C."/>
            <person name="Guy L."/>
            <person name="Ettema T.J."/>
        </authorList>
    </citation>
    <scope>NUCLEOTIDE SEQUENCE</scope>
</reference>
<sequence>MLRGQNKKDYQRKYMERKRSNKGLTNGGSTTEGLTKYHPIMYAIVDLVKRKKLEAICMSLKNHNVLEKVYYGVGVHSLSMDVVGDLLEATSP</sequence>
<comment type="caution">
    <text evidence="2">The sequence shown here is derived from an EMBL/GenBank/DDBJ whole genome shotgun (WGS) entry which is preliminary data.</text>
</comment>
<feature type="region of interest" description="Disordered" evidence="1">
    <location>
        <begin position="1"/>
        <end position="30"/>
    </location>
</feature>
<organism evidence="2">
    <name type="scientific">marine sediment metagenome</name>
    <dbReference type="NCBI Taxonomy" id="412755"/>
    <lineage>
        <taxon>unclassified sequences</taxon>
        <taxon>metagenomes</taxon>
        <taxon>ecological metagenomes</taxon>
    </lineage>
</organism>
<evidence type="ECO:0000256" key="1">
    <source>
        <dbReference type="SAM" id="MobiDB-lite"/>
    </source>
</evidence>
<evidence type="ECO:0000313" key="2">
    <source>
        <dbReference type="EMBL" id="KKN33643.1"/>
    </source>
</evidence>